<sequence length="361" mass="40817">MENPVVLLCKRGDSSIGVVLSHSLSFDCLVSKMLAKWKNLTQGCFSISYSIDGHPNCILDCNEDLSALYALAVTFGIGRVDVVVKESIGSCLGFTVDDGSSSSMAVVAAEVISDVVDANLRKHMGGLETKRKKHIMALFHRCAYARTVTEFDKLLSKLKADGRQKKERRLPITQLVDRIRVKLMDLMSDRRDLGLKWETVICPKKDRKLGELFTLSKTWNVVRSNDELYEVHSDPYVSVHIGRRTCSCGEWQINSFPCVHALCALKRSKRNLNDYLERYYFTETYREVYSKCINPVPTIWKTADLDYCKDVLLPPLCKRPPGRPRTKRIPSTGIKTRKITCSRCGKVGTHNRSTCTEPLDI</sequence>
<accession>A0ACB7X023</accession>
<protein>
    <submittedName>
        <fullName evidence="1">Uncharacterized protein</fullName>
    </submittedName>
</protein>
<keyword evidence="2" id="KW-1185">Reference proteome</keyword>
<dbReference type="EMBL" id="CM037152">
    <property type="protein sequence ID" value="KAH7834087.1"/>
    <property type="molecule type" value="Genomic_DNA"/>
</dbReference>
<evidence type="ECO:0000313" key="2">
    <source>
        <dbReference type="Proteomes" id="UP000828048"/>
    </source>
</evidence>
<dbReference type="Proteomes" id="UP000828048">
    <property type="component" value="Chromosome 2"/>
</dbReference>
<reference evidence="1 2" key="1">
    <citation type="journal article" date="2021" name="Hortic Res">
        <title>High-quality reference genome and annotation aids understanding of berry development for evergreen blueberry (Vaccinium darrowii).</title>
        <authorList>
            <person name="Yu J."/>
            <person name="Hulse-Kemp A.M."/>
            <person name="Babiker E."/>
            <person name="Staton M."/>
        </authorList>
    </citation>
    <scope>NUCLEOTIDE SEQUENCE [LARGE SCALE GENOMIC DNA]</scope>
    <source>
        <strain evidence="2">cv. NJ 8807/NJ 8810</strain>
        <tissue evidence="1">Young leaf</tissue>
    </source>
</reference>
<proteinExistence type="predicted"/>
<evidence type="ECO:0000313" key="1">
    <source>
        <dbReference type="EMBL" id="KAH7834087.1"/>
    </source>
</evidence>
<name>A0ACB7X023_9ERIC</name>
<comment type="caution">
    <text evidence="1">The sequence shown here is derived from an EMBL/GenBank/DDBJ whole genome shotgun (WGS) entry which is preliminary data.</text>
</comment>
<organism evidence="1 2">
    <name type="scientific">Vaccinium darrowii</name>
    <dbReference type="NCBI Taxonomy" id="229202"/>
    <lineage>
        <taxon>Eukaryota</taxon>
        <taxon>Viridiplantae</taxon>
        <taxon>Streptophyta</taxon>
        <taxon>Embryophyta</taxon>
        <taxon>Tracheophyta</taxon>
        <taxon>Spermatophyta</taxon>
        <taxon>Magnoliopsida</taxon>
        <taxon>eudicotyledons</taxon>
        <taxon>Gunneridae</taxon>
        <taxon>Pentapetalae</taxon>
        <taxon>asterids</taxon>
        <taxon>Ericales</taxon>
        <taxon>Ericaceae</taxon>
        <taxon>Vaccinioideae</taxon>
        <taxon>Vaccinieae</taxon>
        <taxon>Vaccinium</taxon>
    </lineage>
</organism>
<gene>
    <name evidence="1" type="ORF">Vadar_012632</name>
</gene>